<evidence type="ECO:0000313" key="3">
    <source>
        <dbReference type="EMBL" id="GIH04937.1"/>
    </source>
</evidence>
<evidence type="ECO:0000259" key="2">
    <source>
        <dbReference type="Pfam" id="PF00881"/>
    </source>
</evidence>
<dbReference type="AlphaFoldDB" id="A0A8J3Q7R6"/>
<accession>A0A8J3Q7R6</accession>
<dbReference type="InterPro" id="IPR050627">
    <property type="entry name" value="Nitroreductase/BluB"/>
</dbReference>
<keyword evidence="4" id="KW-1185">Reference proteome</keyword>
<evidence type="ECO:0000256" key="1">
    <source>
        <dbReference type="SAM" id="MobiDB-lite"/>
    </source>
</evidence>
<dbReference type="PANTHER" id="PTHR23026">
    <property type="entry name" value="NADPH NITROREDUCTASE"/>
    <property type="match status" value="1"/>
</dbReference>
<dbReference type="InterPro" id="IPR000415">
    <property type="entry name" value="Nitroreductase-like"/>
</dbReference>
<dbReference type="GO" id="GO:0016491">
    <property type="term" value="F:oxidoreductase activity"/>
    <property type="evidence" value="ECO:0007669"/>
    <property type="project" value="InterPro"/>
</dbReference>
<dbReference type="EMBL" id="BONY01000015">
    <property type="protein sequence ID" value="GIH04937.1"/>
    <property type="molecule type" value="Genomic_DNA"/>
</dbReference>
<dbReference type="RefSeq" id="WP_203908806.1">
    <property type="nucleotide sequence ID" value="NZ_BONY01000015.1"/>
</dbReference>
<feature type="domain" description="Nitroreductase" evidence="2">
    <location>
        <begin position="118"/>
        <end position="303"/>
    </location>
</feature>
<dbReference type="Pfam" id="PF00881">
    <property type="entry name" value="Nitroreductase"/>
    <property type="match status" value="1"/>
</dbReference>
<proteinExistence type="predicted"/>
<gene>
    <name evidence="3" type="ORF">Rhe02_30040</name>
</gene>
<dbReference type="Proteomes" id="UP000612899">
    <property type="component" value="Unassembled WGS sequence"/>
</dbReference>
<comment type="caution">
    <text evidence="3">The sequence shown here is derived from an EMBL/GenBank/DDBJ whole genome shotgun (WGS) entry which is preliminary data.</text>
</comment>
<dbReference type="PANTHER" id="PTHR23026:SF123">
    <property type="entry name" value="NAD(P)H NITROREDUCTASE RV3131-RELATED"/>
    <property type="match status" value="1"/>
</dbReference>
<name>A0A8J3Q7R6_9ACTN</name>
<sequence length="324" mass="34681">MPAQEKSIKQVLRDAAVAATAAPSIFNTQPWRWQADGTTLRLWADRERQLMVADPDGRLLTISCGVALHHARLALAASGHEVSAKRLPDPADPDLLATIELAGAHQPTAQQLRLHAAIARRRTDRRAFGPEPVPAEIAHELVDAAEAQGAHLHLVRRADIARLAFAAAQAAALQLADSDYRKELIRWTHRPTWSGDGVPTATAVQAAPRAVPVRDFAPFGGPSMSAGPQTDNGALYAVVFTDEDSPASWLRSGEALSAALLTATAHGLGTAPMSDVTELTVTRERLRHLLSDIGVPQLAVRIGHAPAGEPPPVPRRAHDQIIYP</sequence>
<protein>
    <submittedName>
        <fullName evidence="3">NAD(P)H nitroreductase</fullName>
    </submittedName>
</protein>
<dbReference type="SUPFAM" id="SSF55469">
    <property type="entry name" value="FMN-dependent nitroreductase-like"/>
    <property type="match status" value="1"/>
</dbReference>
<dbReference type="InterPro" id="IPR029479">
    <property type="entry name" value="Nitroreductase"/>
</dbReference>
<dbReference type="NCBIfam" id="NF047509">
    <property type="entry name" value="Rv3131_FMN_oxido"/>
    <property type="match status" value="1"/>
</dbReference>
<organism evidence="3 4">
    <name type="scientific">Rhizocola hellebori</name>
    <dbReference type="NCBI Taxonomy" id="1392758"/>
    <lineage>
        <taxon>Bacteria</taxon>
        <taxon>Bacillati</taxon>
        <taxon>Actinomycetota</taxon>
        <taxon>Actinomycetes</taxon>
        <taxon>Micromonosporales</taxon>
        <taxon>Micromonosporaceae</taxon>
        <taxon>Rhizocola</taxon>
    </lineage>
</organism>
<feature type="region of interest" description="Disordered" evidence="1">
    <location>
        <begin position="305"/>
        <end position="324"/>
    </location>
</feature>
<evidence type="ECO:0000313" key="4">
    <source>
        <dbReference type="Proteomes" id="UP000612899"/>
    </source>
</evidence>
<reference evidence="3" key="1">
    <citation type="submission" date="2021-01" db="EMBL/GenBank/DDBJ databases">
        <title>Whole genome shotgun sequence of Rhizocola hellebori NBRC 109834.</title>
        <authorList>
            <person name="Komaki H."/>
            <person name="Tamura T."/>
        </authorList>
    </citation>
    <scope>NUCLEOTIDE SEQUENCE</scope>
    <source>
        <strain evidence="3">NBRC 109834</strain>
    </source>
</reference>
<dbReference type="Gene3D" id="3.40.109.10">
    <property type="entry name" value="NADH Oxidase"/>
    <property type="match status" value="1"/>
</dbReference>